<name>A0AAX6ETQ5_IRIPA</name>
<dbReference type="PROSITE" id="PS50007">
    <property type="entry name" value="PIPLC_X_DOMAIN"/>
    <property type="match status" value="1"/>
</dbReference>
<dbReference type="InterPro" id="IPR000909">
    <property type="entry name" value="PLipase_C_PInositol-sp_X_dom"/>
</dbReference>
<reference evidence="2" key="2">
    <citation type="submission" date="2023-04" db="EMBL/GenBank/DDBJ databases">
        <authorList>
            <person name="Bruccoleri R.E."/>
            <person name="Oakeley E.J."/>
            <person name="Faust A.-M."/>
            <person name="Dessus-Babus S."/>
            <person name="Altorfer M."/>
            <person name="Burckhardt D."/>
            <person name="Oertli M."/>
            <person name="Naumann U."/>
            <person name="Petersen F."/>
            <person name="Wong J."/>
        </authorList>
    </citation>
    <scope>NUCLEOTIDE SEQUENCE</scope>
    <source>
        <strain evidence="2">GSM-AAB239-AS_SAM_17_03QT</strain>
        <tissue evidence="2">Leaf</tissue>
    </source>
</reference>
<proteinExistence type="predicted"/>
<gene>
    <name evidence="2" type="ORF">M6B38_172865</name>
</gene>
<dbReference type="Pfam" id="PF00388">
    <property type="entry name" value="PI-PLC-X"/>
    <property type="match status" value="1"/>
</dbReference>
<reference evidence="2" key="1">
    <citation type="journal article" date="2023" name="GigaByte">
        <title>Genome assembly of the bearded iris, Iris pallida Lam.</title>
        <authorList>
            <person name="Bruccoleri R.E."/>
            <person name="Oakeley E.J."/>
            <person name="Faust A.M.E."/>
            <person name="Altorfer M."/>
            <person name="Dessus-Babus S."/>
            <person name="Burckhardt D."/>
            <person name="Oertli M."/>
            <person name="Naumann U."/>
            <person name="Petersen F."/>
            <person name="Wong J."/>
        </authorList>
    </citation>
    <scope>NUCLEOTIDE SEQUENCE</scope>
    <source>
        <strain evidence="2">GSM-AAB239-AS_SAM_17_03QT</strain>
    </source>
</reference>
<evidence type="ECO:0000313" key="2">
    <source>
        <dbReference type="EMBL" id="KAJ6807318.1"/>
    </source>
</evidence>
<dbReference type="InterPro" id="IPR017946">
    <property type="entry name" value="PLC-like_Pdiesterase_TIM-brl"/>
</dbReference>
<dbReference type="Proteomes" id="UP001140949">
    <property type="component" value="Unassembled WGS sequence"/>
</dbReference>
<dbReference type="GO" id="GO:0008081">
    <property type="term" value="F:phosphoric diester hydrolase activity"/>
    <property type="evidence" value="ECO:0007669"/>
    <property type="project" value="InterPro"/>
</dbReference>
<keyword evidence="3" id="KW-1185">Reference proteome</keyword>
<organism evidence="2 3">
    <name type="scientific">Iris pallida</name>
    <name type="common">Sweet iris</name>
    <dbReference type="NCBI Taxonomy" id="29817"/>
    <lineage>
        <taxon>Eukaryota</taxon>
        <taxon>Viridiplantae</taxon>
        <taxon>Streptophyta</taxon>
        <taxon>Embryophyta</taxon>
        <taxon>Tracheophyta</taxon>
        <taxon>Spermatophyta</taxon>
        <taxon>Magnoliopsida</taxon>
        <taxon>Liliopsida</taxon>
        <taxon>Asparagales</taxon>
        <taxon>Iridaceae</taxon>
        <taxon>Iridoideae</taxon>
        <taxon>Irideae</taxon>
        <taxon>Iris</taxon>
    </lineage>
</organism>
<dbReference type="GO" id="GO:0006629">
    <property type="term" value="P:lipid metabolic process"/>
    <property type="evidence" value="ECO:0007669"/>
    <property type="project" value="InterPro"/>
</dbReference>
<evidence type="ECO:0000259" key="1">
    <source>
        <dbReference type="Pfam" id="PF00388"/>
    </source>
</evidence>
<dbReference type="EMBL" id="JANAVB010034019">
    <property type="protein sequence ID" value="KAJ6807318.1"/>
    <property type="molecule type" value="Genomic_DNA"/>
</dbReference>
<sequence length="43" mass="4763">MDAPLSHYCIYIKHHSYLTGNQLSSDSSDILIIKGMKRGVGVI</sequence>
<accession>A0AAX6ETQ5</accession>
<dbReference type="Gene3D" id="3.20.20.190">
    <property type="entry name" value="Phosphatidylinositol (PI) phosphodiesterase"/>
    <property type="match status" value="1"/>
</dbReference>
<dbReference type="SUPFAM" id="SSF51695">
    <property type="entry name" value="PLC-like phosphodiesterases"/>
    <property type="match status" value="1"/>
</dbReference>
<comment type="caution">
    <text evidence="2">The sequence shown here is derived from an EMBL/GenBank/DDBJ whole genome shotgun (WGS) entry which is preliminary data.</text>
</comment>
<protein>
    <submittedName>
        <fullName evidence="2">Twinkle-like protein, chloroplastic/mitochondrial isoform X2</fullName>
    </submittedName>
</protein>
<dbReference type="AlphaFoldDB" id="A0AAX6ETQ5"/>
<feature type="domain" description="Phosphatidylinositol-specific phospholipase C X" evidence="1">
    <location>
        <begin position="1"/>
        <end position="42"/>
    </location>
</feature>
<evidence type="ECO:0000313" key="3">
    <source>
        <dbReference type="Proteomes" id="UP001140949"/>
    </source>
</evidence>